<dbReference type="GeneID" id="301459354"/>
<feature type="transmembrane region" description="Helical" evidence="1">
    <location>
        <begin position="338"/>
        <end position="358"/>
    </location>
</feature>
<accession>A0AAJ2HMC8</accession>
<reference evidence="2 3" key="1">
    <citation type="submission" date="2021-06" db="EMBL/GenBank/DDBJ databases">
        <title>Genome-based taxonomic framework of Microbacterium strains isolated from marine environment, the description of four new species and reclassification of four preexisting species.</title>
        <authorList>
            <person name="Lee S.D."/>
            <person name="Kim S.-M."/>
            <person name="Byeon Y.-S."/>
            <person name="Yang H.L."/>
            <person name="Kim I.S."/>
        </authorList>
    </citation>
    <scope>NUCLEOTIDE SEQUENCE [LARGE SCALE GENOMIC DNA]</scope>
    <source>
        <strain evidence="2 3">KACC 20514</strain>
    </source>
</reference>
<dbReference type="EMBL" id="JAHWXH010000003">
    <property type="protein sequence ID" value="MDS0246696.1"/>
    <property type="molecule type" value="Genomic_DNA"/>
</dbReference>
<feature type="transmembrane region" description="Helical" evidence="1">
    <location>
        <begin position="234"/>
        <end position="254"/>
    </location>
</feature>
<feature type="transmembrane region" description="Helical" evidence="1">
    <location>
        <begin position="21"/>
        <end position="43"/>
    </location>
</feature>
<feature type="transmembrane region" description="Helical" evidence="1">
    <location>
        <begin position="113"/>
        <end position="136"/>
    </location>
</feature>
<gene>
    <name evidence="2" type="ORF">KZC50_13925</name>
</gene>
<dbReference type="Proteomes" id="UP001183582">
    <property type="component" value="Unassembled WGS sequence"/>
</dbReference>
<name>A0AAJ2HMC8_9MICO</name>
<organism evidence="2 3">
    <name type="scientific">Microbacterium aurantiacum</name>
    <dbReference type="NCBI Taxonomy" id="162393"/>
    <lineage>
        <taxon>Bacteria</taxon>
        <taxon>Bacillati</taxon>
        <taxon>Actinomycetota</taxon>
        <taxon>Actinomycetes</taxon>
        <taxon>Micrococcales</taxon>
        <taxon>Microbacteriaceae</taxon>
        <taxon>Microbacterium</taxon>
    </lineage>
</organism>
<dbReference type="AlphaFoldDB" id="A0AAJ2HMC8"/>
<keyword evidence="1" id="KW-0812">Transmembrane</keyword>
<feature type="transmembrane region" description="Helical" evidence="1">
    <location>
        <begin position="143"/>
        <end position="169"/>
    </location>
</feature>
<feature type="transmembrane region" description="Helical" evidence="1">
    <location>
        <begin position="306"/>
        <end position="326"/>
    </location>
</feature>
<dbReference type="RefSeq" id="WP_310892076.1">
    <property type="nucleotide sequence ID" value="NZ_BAAAGR010000003.1"/>
</dbReference>
<evidence type="ECO:0000256" key="1">
    <source>
        <dbReference type="SAM" id="Phobius"/>
    </source>
</evidence>
<protein>
    <submittedName>
        <fullName evidence="2">Uncharacterized protein</fullName>
    </submittedName>
</protein>
<sequence>MAERRLTVRPGALAARVAVQPALWIGILYLAARAVTTAFLILAGSLSTPSSRFGDAPALGDLVVGWDARWYWIIAVVGYPTTLPLTDDGLVAENAWAFLPVYPFLAQTVSLPFGHWAAGALLVSLVAGYAACYVLYRLLRTRLSVIASTWAVVFFACGPLAALFQVGYAETLNLLWLFLALWALIRRRWGWLYVLIPLMGFTRPGILAFSLMLALYGIWRWVQRKRDPLPVREIIHIIATGLLAAAVGFAWQIIAGVVTGRSDAYLATELAWRRIWMPGEADFVPLHGFLEAVEFWFGRMWQVDPLVGYVLLVALVAAVAALLLWAKPVRALGVEIGLWSVGYIVYLLLVFFPQSSIFRLLVPLSPLWGAFAVPRSRIWRWSVLAACLVGQWWWIYNMYGLGNMTWQVP</sequence>
<feature type="transmembrane region" description="Helical" evidence="1">
    <location>
        <begin position="189"/>
        <end position="222"/>
    </location>
</feature>
<comment type="caution">
    <text evidence="2">The sequence shown here is derived from an EMBL/GenBank/DDBJ whole genome shotgun (WGS) entry which is preliminary data.</text>
</comment>
<keyword evidence="1" id="KW-0472">Membrane</keyword>
<evidence type="ECO:0000313" key="2">
    <source>
        <dbReference type="EMBL" id="MDS0246696.1"/>
    </source>
</evidence>
<proteinExistence type="predicted"/>
<feature type="transmembrane region" description="Helical" evidence="1">
    <location>
        <begin position="378"/>
        <end position="396"/>
    </location>
</feature>
<evidence type="ECO:0000313" key="3">
    <source>
        <dbReference type="Proteomes" id="UP001183582"/>
    </source>
</evidence>
<keyword evidence="1" id="KW-1133">Transmembrane helix</keyword>